<comment type="subcellular location">
    <subcellularLocation>
        <location evidence="1">Cell membrane</location>
    </subcellularLocation>
</comment>
<dbReference type="PROSITE" id="PS00108">
    <property type="entry name" value="PROTEIN_KINASE_ST"/>
    <property type="match status" value="1"/>
</dbReference>
<reference evidence="4 5" key="1">
    <citation type="journal article" date="2021" name="BMC Genomics">
        <title>Datura genome reveals duplications of psychoactive alkaloid biosynthetic genes and high mutation rate following tissue culture.</title>
        <authorList>
            <person name="Rajewski A."/>
            <person name="Carter-House D."/>
            <person name="Stajich J."/>
            <person name="Litt A."/>
        </authorList>
    </citation>
    <scope>NUCLEOTIDE SEQUENCE [LARGE SCALE GENOMIC DNA]</scope>
    <source>
        <strain evidence="4">AR-01</strain>
    </source>
</reference>
<evidence type="ECO:0000256" key="1">
    <source>
        <dbReference type="ARBA" id="ARBA00004236"/>
    </source>
</evidence>
<sequence>MAFKIFLKLGVQLPSCFKVKITNDAIIHPEESKKKKIVKVSNCRLALSDISDPESSLSMTDLSSNAIIGSNLHIFTHAQLKVITSNFSSFNFLGQGGFGPVYKGFIDDKIKPGLEPQPVAVKLLDLEGSQGHMEWLTEVVLLGQLRHPNLVKLIGYCWEDEQRLLVYEYMARGNLENQLFRRCSSSLPWLIRMKIAVDAAKGLAFLHGEEKPVIYRDFKASNILLDSNYTAKLSDFGLAKDGPEGSDTHVTTRVMGTYGYTAPEYMMTGKIYSYFDLNKNILKSIVTNGT</sequence>
<name>A0ABS8Y7C8_DATST</name>
<keyword evidence="5" id="KW-1185">Reference proteome</keyword>
<dbReference type="Pfam" id="PF07714">
    <property type="entry name" value="PK_Tyr_Ser-Thr"/>
    <property type="match status" value="1"/>
</dbReference>
<gene>
    <name evidence="4" type="ORF">HAX54_030199</name>
</gene>
<evidence type="ECO:0000313" key="5">
    <source>
        <dbReference type="Proteomes" id="UP000823775"/>
    </source>
</evidence>
<evidence type="ECO:0000313" key="4">
    <source>
        <dbReference type="EMBL" id="MCE5166932.1"/>
    </source>
</evidence>
<protein>
    <recommendedName>
        <fullName evidence="3">Protein kinase domain-containing protein</fullName>
    </recommendedName>
</protein>
<comment type="caution">
    <text evidence="4">The sequence shown here is derived from an EMBL/GenBank/DDBJ whole genome shotgun (WGS) entry which is preliminary data.</text>
</comment>
<dbReference type="Gene3D" id="1.10.510.10">
    <property type="entry name" value="Transferase(Phosphotransferase) domain 1"/>
    <property type="match status" value="1"/>
</dbReference>
<dbReference type="PROSITE" id="PS50011">
    <property type="entry name" value="PROTEIN_KINASE_DOM"/>
    <property type="match status" value="1"/>
</dbReference>
<dbReference type="PANTHER" id="PTHR45621">
    <property type="entry name" value="OS01G0588500 PROTEIN-RELATED"/>
    <property type="match status" value="1"/>
</dbReference>
<dbReference type="Proteomes" id="UP000823775">
    <property type="component" value="Unassembled WGS sequence"/>
</dbReference>
<evidence type="ECO:0000256" key="2">
    <source>
        <dbReference type="ARBA" id="ARBA00022475"/>
    </source>
</evidence>
<dbReference type="Gene3D" id="3.30.200.20">
    <property type="entry name" value="Phosphorylase Kinase, domain 1"/>
    <property type="match status" value="1"/>
</dbReference>
<dbReference type="InterPro" id="IPR011009">
    <property type="entry name" value="Kinase-like_dom_sf"/>
</dbReference>
<dbReference type="InterPro" id="IPR050823">
    <property type="entry name" value="Plant_Ser_Thr_Prot_Kinase"/>
</dbReference>
<proteinExistence type="predicted"/>
<accession>A0ABS8Y7C8</accession>
<keyword evidence="2" id="KW-1003">Cell membrane</keyword>
<dbReference type="InterPro" id="IPR008271">
    <property type="entry name" value="Ser/Thr_kinase_AS"/>
</dbReference>
<dbReference type="SUPFAM" id="SSF56112">
    <property type="entry name" value="Protein kinase-like (PK-like)"/>
    <property type="match status" value="1"/>
</dbReference>
<dbReference type="InterPro" id="IPR001245">
    <property type="entry name" value="Ser-Thr/Tyr_kinase_cat_dom"/>
</dbReference>
<dbReference type="InterPro" id="IPR000719">
    <property type="entry name" value="Prot_kinase_dom"/>
</dbReference>
<feature type="domain" description="Protein kinase" evidence="3">
    <location>
        <begin position="87"/>
        <end position="290"/>
    </location>
</feature>
<organism evidence="4 5">
    <name type="scientific">Datura stramonium</name>
    <name type="common">Jimsonweed</name>
    <name type="synonym">Common thornapple</name>
    <dbReference type="NCBI Taxonomy" id="4076"/>
    <lineage>
        <taxon>Eukaryota</taxon>
        <taxon>Viridiplantae</taxon>
        <taxon>Streptophyta</taxon>
        <taxon>Embryophyta</taxon>
        <taxon>Tracheophyta</taxon>
        <taxon>Spermatophyta</taxon>
        <taxon>Magnoliopsida</taxon>
        <taxon>eudicotyledons</taxon>
        <taxon>Gunneridae</taxon>
        <taxon>Pentapetalae</taxon>
        <taxon>asterids</taxon>
        <taxon>lamiids</taxon>
        <taxon>Solanales</taxon>
        <taxon>Solanaceae</taxon>
        <taxon>Solanoideae</taxon>
        <taxon>Datureae</taxon>
        <taxon>Datura</taxon>
    </lineage>
</organism>
<evidence type="ECO:0000259" key="3">
    <source>
        <dbReference type="PROSITE" id="PS50011"/>
    </source>
</evidence>
<dbReference type="EMBL" id="JACEIK010037754">
    <property type="protein sequence ID" value="MCE5166932.1"/>
    <property type="molecule type" value="Genomic_DNA"/>
</dbReference>
<keyword evidence="2" id="KW-0472">Membrane</keyword>